<feature type="chain" id="PRO_5009264198" evidence="2">
    <location>
        <begin position="20"/>
        <end position="419"/>
    </location>
</feature>
<keyword evidence="3" id="KW-0176">Collagen</keyword>
<feature type="compositionally biased region" description="Low complexity" evidence="1">
    <location>
        <begin position="300"/>
        <end position="312"/>
    </location>
</feature>
<proteinExistence type="predicted"/>
<feature type="region of interest" description="Disordered" evidence="1">
    <location>
        <begin position="138"/>
        <end position="332"/>
    </location>
</feature>
<sequence>MKKITLILILIATSLTAMAQAPDKISYQAIVRNSSDQILANQNIGIKISLLEGSTNGNAIYVETQNPTTNNNGLLSIEIGTGTNTTGIFSDIDWGSNLYFIKTEIDPTGGTNYTITGISQLMSVPYALYAKTSGSSIPGPIGETGATGPQGPTGPEGPAGETGATGPQGPTGPEGPAGETGAIGPQGPTGPEGPAGETGAIGPQGPTGPEGPAGETGATGPQGPTGPEGPAGETGATGPQGPTGPEGPAGETGATGPQGPTGPEGPAGETGAIGPQGPTGPEGPAGETGATGPQGPTGPEGPAGETGATGPQGPTGPEGPAGPAGADGADGGNYTVTVVSSNTTITTESQIVISSGTMTLTLPATPQEGQIVYIYHEGNTVLNANGKSLKAAGSIIPDPLTLTGGTVQLVYVSGAWYAL</sequence>
<dbReference type="Pfam" id="PF01391">
    <property type="entry name" value="Collagen"/>
    <property type="match status" value="2"/>
</dbReference>
<feature type="compositionally biased region" description="Low complexity" evidence="1">
    <location>
        <begin position="264"/>
        <end position="276"/>
    </location>
</feature>
<dbReference type="EMBL" id="LT629774">
    <property type="protein sequence ID" value="SDS93224.1"/>
    <property type="molecule type" value="Genomic_DNA"/>
</dbReference>
<dbReference type="InterPro" id="IPR050149">
    <property type="entry name" value="Collagen_superfamily"/>
</dbReference>
<feature type="compositionally biased region" description="Low complexity" evidence="1">
    <location>
        <begin position="246"/>
        <end position="258"/>
    </location>
</feature>
<dbReference type="GO" id="GO:0031012">
    <property type="term" value="C:extracellular matrix"/>
    <property type="evidence" value="ECO:0007669"/>
    <property type="project" value="TreeGrafter"/>
</dbReference>
<dbReference type="RefSeq" id="WP_317039098.1">
    <property type="nucleotide sequence ID" value="NZ_LT629774.1"/>
</dbReference>
<keyword evidence="4" id="KW-1185">Reference proteome</keyword>
<protein>
    <submittedName>
        <fullName evidence="3">Collagen triple helix repeat-containing protein</fullName>
    </submittedName>
</protein>
<reference evidence="3 4" key="1">
    <citation type="submission" date="2016-10" db="EMBL/GenBank/DDBJ databases">
        <authorList>
            <person name="Varghese N."/>
            <person name="Submissions S."/>
        </authorList>
    </citation>
    <scope>NUCLEOTIDE SEQUENCE [LARGE SCALE GENOMIC DNA]</scope>
    <source>
        <strain evidence="3 4">RHA_55</strain>
    </source>
</reference>
<feature type="compositionally biased region" description="Low complexity" evidence="1">
    <location>
        <begin position="210"/>
        <end position="222"/>
    </location>
</feature>
<dbReference type="AlphaFoldDB" id="A0A1H1W821"/>
<feature type="compositionally biased region" description="Low complexity" evidence="1">
    <location>
        <begin position="156"/>
        <end position="168"/>
    </location>
</feature>
<feature type="compositionally biased region" description="Low complexity" evidence="1">
    <location>
        <begin position="228"/>
        <end position="240"/>
    </location>
</feature>
<dbReference type="PANTHER" id="PTHR24023">
    <property type="entry name" value="COLLAGEN ALPHA"/>
    <property type="match status" value="1"/>
</dbReference>
<feature type="compositionally biased region" description="Low complexity" evidence="1">
    <location>
        <begin position="192"/>
        <end position="204"/>
    </location>
</feature>
<name>A0A1H1W821_9FLAO</name>
<evidence type="ECO:0000313" key="3">
    <source>
        <dbReference type="EMBL" id="SDS93224.1"/>
    </source>
</evidence>
<evidence type="ECO:0000256" key="2">
    <source>
        <dbReference type="SAM" id="SignalP"/>
    </source>
</evidence>
<feature type="signal peptide" evidence="2">
    <location>
        <begin position="1"/>
        <end position="19"/>
    </location>
</feature>
<dbReference type="InterPro" id="IPR008160">
    <property type="entry name" value="Collagen"/>
</dbReference>
<dbReference type="GO" id="GO:0030198">
    <property type="term" value="P:extracellular matrix organization"/>
    <property type="evidence" value="ECO:0007669"/>
    <property type="project" value="TreeGrafter"/>
</dbReference>
<feature type="compositionally biased region" description="Low complexity" evidence="1">
    <location>
        <begin position="174"/>
        <end position="186"/>
    </location>
</feature>
<dbReference type="STRING" id="1249933.SAMN04489797_2791"/>
<keyword evidence="2" id="KW-0732">Signal</keyword>
<dbReference type="GO" id="GO:0005615">
    <property type="term" value="C:extracellular space"/>
    <property type="evidence" value="ECO:0007669"/>
    <property type="project" value="TreeGrafter"/>
</dbReference>
<dbReference type="Proteomes" id="UP000198963">
    <property type="component" value="Chromosome I"/>
</dbReference>
<dbReference type="GO" id="GO:0030020">
    <property type="term" value="F:extracellular matrix structural constituent conferring tensile strength"/>
    <property type="evidence" value="ECO:0007669"/>
    <property type="project" value="TreeGrafter"/>
</dbReference>
<evidence type="ECO:0000256" key="1">
    <source>
        <dbReference type="SAM" id="MobiDB-lite"/>
    </source>
</evidence>
<dbReference type="PANTHER" id="PTHR24023:SF1095">
    <property type="entry name" value="EGF-LIKE DOMAIN-CONTAINING PROTEIN"/>
    <property type="match status" value="1"/>
</dbReference>
<evidence type="ECO:0000313" key="4">
    <source>
        <dbReference type="Proteomes" id="UP000198963"/>
    </source>
</evidence>
<accession>A0A1H1W821</accession>
<organism evidence="3 4">
    <name type="scientific">Winogradskyella sediminis</name>
    <dbReference type="NCBI Taxonomy" id="1382466"/>
    <lineage>
        <taxon>Bacteria</taxon>
        <taxon>Pseudomonadati</taxon>
        <taxon>Bacteroidota</taxon>
        <taxon>Flavobacteriia</taxon>
        <taxon>Flavobacteriales</taxon>
        <taxon>Flavobacteriaceae</taxon>
        <taxon>Winogradskyella</taxon>
    </lineage>
</organism>
<gene>
    <name evidence="3" type="ORF">SAMN04489797_2791</name>
</gene>
<feature type="compositionally biased region" description="Low complexity" evidence="1">
    <location>
        <begin position="282"/>
        <end position="294"/>
    </location>
</feature>